<dbReference type="InterPro" id="IPR001910">
    <property type="entry name" value="Inosine/uridine_hydrolase_dom"/>
</dbReference>
<sequence length="327" mass="34890">MLSAGRGQRRRTGTMTQKVIFDTDPGQDDAVAILTALASPEELDILGIVTVAGNIPLSLTTKNALKLLELAGRPEIPVHAGCERPMLRPLVTAEHVHGQTGLDGPDLPEPTLTAREGHGVDFLIETIRAHPAGTIRLMALGPLTNLGVAFTKAPDIAARLKDIVLMGGGCFECGNITPAAEFNIYVDPEAAAIVFASGAAITVLPLDVTHFMRSTRARIAGFGDLGNSSGAAVAAMLNFSERFDVEKYGWEGAPLHDPCVTAFVLRPDIFTARPVNVEVETGSLLTRGMTVCDYWGVTGRPQNAHWVRSGDSDAYFALLTERIARLL</sequence>
<dbReference type="GO" id="GO:0006152">
    <property type="term" value="P:purine nucleoside catabolic process"/>
    <property type="evidence" value="ECO:0007669"/>
    <property type="project" value="TreeGrafter"/>
</dbReference>
<dbReference type="HOGENOM" id="CLU_036838_2_0_5"/>
<accession>Q1YHP3</accession>
<evidence type="ECO:0000259" key="3">
    <source>
        <dbReference type="Pfam" id="PF01156"/>
    </source>
</evidence>
<dbReference type="CDD" id="cd02651">
    <property type="entry name" value="nuc_hydro_IU_UC_XIUA"/>
    <property type="match status" value="1"/>
</dbReference>
<reference evidence="4 5" key="1">
    <citation type="journal article" date="2008" name="Appl. Environ. Microbiol.">
        <title>Genomic insights into Mn(II) oxidation by the marine alphaproteobacterium Aurantimonas sp. strain SI85-9A1.</title>
        <authorList>
            <person name="Dick G.J."/>
            <person name="Podell S."/>
            <person name="Johnson H.A."/>
            <person name="Rivera-Espinoza Y."/>
            <person name="Bernier-Latmani R."/>
            <person name="McCarthy J.K."/>
            <person name="Torpey J.W."/>
            <person name="Clement B.G."/>
            <person name="Gaasterland T."/>
            <person name="Tebo B.M."/>
        </authorList>
    </citation>
    <scope>NUCLEOTIDE SEQUENCE [LARGE SCALE GENOMIC DNA]</scope>
    <source>
        <strain evidence="4 5">SI85-9A1</strain>
    </source>
</reference>
<dbReference type="Pfam" id="PF01156">
    <property type="entry name" value="IU_nuc_hydro"/>
    <property type="match status" value="1"/>
</dbReference>
<dbReference type="GO" id="GO:0045437">
    <property type="term" value="F:uridine nucleosidase activity"/>
    <property type="evidence" value="ECO:0007669"/>
    <property type="project" value="UniProtKB-ARBA"/>
</dbReference>
<dbReference type="Gene3D" id="3.90.245.10">
    <property type="entry name" value="Ribonucleoside hydrolase-like"/>
    <property type="match status" value="1"/>
</dbReference>
<name>Q1YHP3_AURMS</name>
<evidence type="ECO:0000313" key="4">
    <source>
        <dbReference type="EMBL" id="EAS49536.1"/>
    </source>
</evidence>
<evidence type="ECO:0000256" key="2">
    <source>
        <dbReference type="ARBA" id="ARBA00023295"/>
    </source>
</evidence>
<dbReference type="AlphaFoldDB" id="Q1YHP3"/>
<dbReference type="InterPro" id="IPR036452">
    <property type="entry name" value="Ribo_hydro-like"/>
</dbReference>
<organism evidence="4 5">
    <name type="scientific">Aurantimonas manganoxydans (strain ATCC BAA-1229 / DSM 21871 / SI85-9A1)</name>
    <dbReference type="NCBI Taxonomy" id="287752"/>
    <lineage>
        <taxon>Bacteria</taxon>
        <taxon>Pseudomonadati</taxon>
        <taxon>Pseudomonadota</taxon>
        <taxon>Alphaproteobacteria</taxon>
        <taxon>Hyphomicrobiales</taxon>
        <taxon>Aurantimonadaceae</taxon>
        <taxon>Aurantimonas</taxon>
    </lineage>
</organism>
<dbReference type="InterPro" id="IPR023186">
    <property type="entry name" value="IUNH"/>
</dbReference>
<dbReference type="SUPFAM" id="SSF53590">
    <property type="entry name" value="Nucleoside hydrolase"/>
    <property type="match status" value="1"/>
</dbReference>
<keyword evidence="5" id="KW-1185">Reference proteome</keyword>
<dbReference type="BioCyc" id="AURANTIMONAS:SI859A1_00189-MONOMER"/>
<keyword evidence="2" id="KW-0326">Glycosidase</keyword>
<dbReference type="EMBL" id="AAPJ01000004">
    <property type="protein sequence ID" value="EAS49536.1"/>
    <property type="molecule type" value="Genomic_DNA"/>
</dbReference>
<feature type="domain" description="Inosine/uridine-preferring nucleoside hydrolase" evidence="3">
    <location>
        <begin position="19"/>
        <end position="316"/>
    </location>
</feature>
<evidence type="ECO:0000256" key="1">
    <source>
        <dbReference type="ARBA" id="ARBA00022801"/>
    </source>
</evidence>
<protein>
    <submittedName>
        <fullName evidence="4">Inosine-uridine preferring nucleoside hydrolase hydrolase</fullName>
    </submittedName>
</protein>
<dbReference type="GO" id="GO:0008477">
    <property type="term" value="F:purine nucleosidase activity"/>
    <property type="evidence" value="ECO:0007669"/>
    <property type="project" value="TreeGrafter"/>
</dbReference>
<dbReference type="PANTHER" id="PTHR12304:SF4">
    <property type="entry name" value="URIDINE NUCLEOSIDASE"/>
    <property type="match status" value="1"/>
</dbReference>
<evidence type="ECO:0000313" key="5">
    <source>
        <dbReference type="Proteomes" id="UP000000321"/>
    </source>
</evidence>
<dbReference type="PANTHER" id="PTHR12304">
    <property type="entry name" value="INOSINE-URIDINE PREFERRING NUCLEOSIDE HYDROLASE"/>
    <property type="match status" value="1"/>
</dbReference>
<keyword evidence="1 4" id="KW-0378">Hydrolase</keyword>
<dbReference type="PROSITE" id="PS01247">
    <property type="entry name" value="IUNH"/>
    <property type="match status" value="1"/>
</dbReference>
<dbReference type="Proteomes" id="UP000000321">
    <property type="component" value="Unassembled WGS sequence"/>
</dbReference>
<dbReference type="InterPro" id="IPR015910">
    <property type="entry name" value="I/U_nuclsd_hydro_CS"/>
</dbReference>
<comment type="caution">
    <text evidence="4">The sequence shown here is derived from an EMBL/GenBank/DDBJ whole genome shotgun (WGS) entry which is preliminary data.</text>
</comment>
<dbReference type="GO" id="GO:0005829">
    <property type="term" value="C:cytosol"/>
    <property type="evidence" value="ECO:0007669"/>
    <property type="project" value="TreeGrafter"/>
</dbReference>
<proteinExistence type="predicted"/>
<gene>
    <name evidence="4" type="ORF">SI859A1_00189</name>
</gene>